<evidence type="ECO:0000256" key="5">
    <source>
        <dbReference type="ARBA" id="ARBA00022840"/>
    </source>
</evidence>
<organism evidence="10 11">
    <name type="scientific">Uliginosibacterium sediminicola</name>
    <dbReference type="NCBI Taxonomy" id="2024550"/>
    <lineage>
        <taxon>Bacteria</taxon>
        <taxon>Pseudomonadati</taxon>
        <taxon>Pseudomonadota</taxon>
        <taxon>Betaproteobacteria</taxon>
        <taxon>Rhodocyclales</taxon>
        <taxon>Zoogloeaceae</taxon>
        <taxon>Uliginosibacterium</taxon>
    </lineage>
</organism>
<reference evidence="10 11" key="1">
    <citation type="journal article" date="2018" name="Int. J. Syst. Evol. Microbiol.">
        <title>Uliginosibacterium sediminicola sp. nov., isolated from freshwater sediment.</title>
        <authorList>
            <person name="Hwang W.M."/>
            <person name="Kim S.M."/>
            <person name="Kang K."/>
            <person name="Ahn T.Y."/>
        </authorList>
    </citation>
    <scope>NUCLEOTIDE SEQUENCE [LARGE SCALE GENOMIC DNA]</scope>
    <source>
        <strain evidence="10 11">M1-21</strain>
    </source>
</reference>
<dbReference type="InterPro" id="IPR008995">
    <property type="entry name" value="Mo/tungstate-bd_C_term_dom"/>
</dbReference>
<dbReference type="InterPro" id="IPR027417">
    <property type="entry name" value="P-loop_NTPase"/>
</dbReference>
<evidence type="ECO:0000256" key="3">
    <source>
        <dbReference type="ARBA" id="ARBA00022496"/>
    </source>
</evidence>
<dbReference type="Proteomes" id="UP001410394">
    <property type="component" value="Unassembled WGS sequence"/>
</dbReference>
<evidence type="ECO:0000259" key="9">
    <source>
        <dbReference type="PROSITE" id="PS50893"/>
    </source>
</evidence>
<dbReference type="SUPFAM" id="SSF50331">
    <property type="entry name" value="MOP-like"/>
    <property type="match status" value="1"/>
</dbReference>
<accession>A0ABU9YWE1</accession>
<sequence>MSVQAPSIQLQIRELSHHYGSKQVLDAIQIELMAGEILALVGPSGCGKSTLLRLIAGLEELQTGEIRLDGEVVAAPYRQRAAEQRQIGMVFQDFALFPHLSLLDNVAFGLGKLPAAQRRTQALAMLARVGLAERAADAPHMLSGGQQQRVALARALAPQPRLLLLDEPFSNLDVRLRHRLRQETQQLLRDMRCASILVTHDPEEAMYMADRIALLRDGRIIQIGSPASLYFAPQSPFATEFFGDVNILHGELRQHTVDTALGRFAAPSLGEGQAVQIMIRPEALQLSSQASADSRTVIVQACHHLGAYSRIDLRVDDAAALSLQAEVPGAPAWPPGTRLQVRCETRGVFIFAV</sequence>
<dbReference type="PANTHER" id="PTHR42781">
    <property type="entry name" value="SPERMIDINE/PUTRESCINE IMPORT ATP-BINDING PROTEIN POTA"/>
    <property type="match status" value="1"/>
</dbReference>
<dbReference type="InterPro" id="IPR003593">
    <property type="entry name" value="AAA+_ATPase"/>
</dbReference>
<keyword evidence="6" id="KW-0408">Iron</keyword>
<keyword evidence="4" id="KW-0547">Nucleotide-binding</keyword>
<gene>
    <name evidence="10" type="ORF">ABDB84_06180</name>
</gene>
<keyword evidence="5 10" id="KW-0067">ATP-binding</keyword>
<proteinExistence type="predicted"/>
<dbReference type="PANTHER" id="PTHR42781:SF4">
    <property type="entry name" value="SPERMIDINE_PUTRESCINE IMPORT ATP-BINDING PROTEIN POTA"/>
    <property type="match status" value="1"/>
</dbReference>
<dbReference type="CDD" id="cd03259">
    <property type="entry name" value="ABC_Carb_Solutes_like"/>
    <property type="match status" value="1"/>
</dbReference>
<dbReference type="SUPFAM" id="SSF52540">
    <property type="entry name" value="P-loop containing nucleoside triphosphate hydrolases"/>
    <property type="match status" value="1"/>
</dbReference>
<evidence type="ECO:0000256" key="7">
    <source>
        <dbReference type="ARBA" id="ARBA00023065"/>
    </source>
</evidence>
<comment type="caution">
    <text evidence="10">The sequence shown here is derived from an EMBL/GenBank/DDBJ whole genome shotgun (WGS) entry which is preliminary data.</text>
</comment>
<protein>
    <submittedName>
        <fullName evidence="10">ABC transporter ATP-binding protein</fullName>
    </submittedName>
</protein>
<dbReference type="InterPro" id="IPR015853">
    <property type="entry name" value="ABC_transpr_FbpC"/>
</dbReference>
<keyword evidence="11" id="KW-1185">Reference proteome</keyword>
<evidence type="ECO:0000256" key="8">
    <source>
        <dbReference type="ARBA" id="ARBA00023136"/>
    </source>
</evidence>
<keyword evidence="1" id="KW-0813">Transport</keyword>
<evidence type="ECO:0000256" key="4">
    <source>
        <dbReference type="ARBA" id="ARBA00022741"/>
    </source>
</evidence>
<dbReference type="InterPro" id="IPR050093">
    <property type="entry name" value="ABC_SmlMolc_Importer"/>
</dbReference>
<keyword evidence="7" id="KW-0406">Ion transport</keyword>
<dbReference type="InterPro" id="IPR003439">
    <property type="entry name" value="ABC_transporter-like_ATP-bd"/>
</dbReference>
<feature type="domain" description="ABC transporter" evidence="9">
    <location>
        <begin position="10"/>
        <end position="242"/>
    </location>
</feature>
<dbReference type="GO" id="GO:0005524">
    <property type="term" value="F:ATP binding"/>
    <property type="evidence" value="ECO:0007669"/>
    <property type="project" value="UniProtKB-KW"/>
</dbReference>
<dbReference type="RefSeq" id="WP_345918822.1">
    <property type="nucleotide sequence ID" value="NZ_JBDIVE010000002.1"/>
</dbReference>
<dbReference type="InterPro" id="IPR017871">
    <property type="entry name" value="ABC_transporter-like_CS"/>
</dbReference>
<keyword evidence="3" id="KW-0410">Iron transport</keyword>
<keyword evidence="8" id="KW-0472">Membrane</keyword>
<evidence type="ECO:0000256" key="2">
    <source>
        <dbReference type="ARBA" id="ARBA00022475"/>
    </source>
</evidence>
<evidence type="ECO:0000256" key="1">
    <source>
        <dbReference type="ARBA" id="ARBA00022448"/>
    </source>
</evidence>
<dbReference type="Pfam" id="PF08402">
    <property type="entry name" value="TOBE_2"/>
    <property type="match status" value="1"/>
</dbReference>
<name>A0ABU9YWE1_9RHOO</name>
<dbReference type="EMBL" id="JBDIVE010000002">
    <property type="protein sequence ID" value="MEN3068059.1"/>
    <property type="molecule type" value="Genomic_DNA"/>
</dbReference>
<evidence type="ECO:0000256" key="6">
    <source>
        <dbReference type="ARBA" id="ARBA00023004"/>
    </source>
</evidence>
<keyword evidence="2" id="KW-1003">Cell membrane</keyword>
<evidence type="ECO:0000313" key="10">
    <source>
        <dbReference type="EMBL" id="MEN3068059.1"/>
    </source>
</evidence>
<dbReference type="Pfam" id="PF00005">
    <property type="entry name" value="ABC_tran"/>
    <property type="match status" value="1"/>
</dbReference>
<dbReference type="PROSITE" id="PS50893">
    <property type="entry name" value="ABC_TRANSPORTER_2"/>
    <property type="match status" value="1"/>
</dbReference>
<evidence type="ECO:0000313" key="11">
    <source>
        <dbReference type="Proteomes" id="UP001410394"/>
    </source>
</evidence>
<dbReference type="PROSITE" id="PS00211">
    <property type="entry name" value="ABC_TRANSPORTER_1"/>
    <property type="match status" value="1"/>
</dbReference>
<dbReference type="SMART" id="SM00382">
    <property type="entry name" value="AAA"/>
    <property type="match status" value="1"/>
</dbReference>
<dbReference type="Gene3D" id="3.40.50.300">
    <property type="entry name" value="P-loop containing nucleotide triphosphate hydrolases"/>
    <property type="match status" value="1"/>
</dbReference>
<dbReference type="InterPro" id="IPR013611">
    <property type="entry name" value="Transp-assoc_OB_typ2"/>
</dbReference>